<proteinExistence type="predicted"/>
<feature type="domain" description="Dockerin" evidence="2">
    <location>
        <begin position="498"/>
        <end position="565"/>
    </location>
</feature>
<keyword evidence="1" id="KW-0732">Signal</keyword>
<dbReference type="InterPro" id="IPR002105">
    <property type="entry name" value="Dockerin_1_rpt"/>
</dbReference>
<dbReference type="RefSeq" id="WP_138157207.1">
    <property type="nucleotide sequence ID" value="NZ_CP039381.1"/>
</dbReference>
<dbReference type="InterPro" id="IPR000668">
    <property type="entry name" value="Peptidase_C1A_C"/>
</dbReference>
<dbReference type="GO" id="GO:0006508">
    <property type="term" value="P:proteolysis"/>
    <property type="evidence" value="ECO:0007669"/>
    <property type="project" value="InterPro"/>
</dbReference>
<evidence type="ECO:0000313" key="4">
    <source>
        <dbReference type="Proteomes" id="UP000301475"/>
    </source>
</evidence>
<reference evidence="3 4" key="1">
    <citation type="submission" date="2019-04" db="EMBL/GenBank/DDBJ databases">
        <authorList>
            <person name="Embree M."/>
            <person name="Gaffney J.R."/>
        </authorList>
    </citation>
    <scope>NUCLEOTIDE SEQUENCE [LARGE SCALE GENOMIC DNA]</scope>
    <source>
        <strain evidence="3 4">JE7A12</strain>
    </source>
</reference>
<dbReference type="SUPFAM" id="SSF63446">
    <property type="entry name" value="Type I dockerin domain"/>
    <property type="match status" value="1"/>
</dbReference>
<accession>A0A4P8XYL4</accession>
<dbReference type="InterPro" id="IPR038765">
    <property type="entry name" value="Papain-like_cys_pep_sf"/>
</dbReference>
<gene>
    <name evidence="3" type="ORF">E5Z56_07210</name>
</gene>
<dbReference type="KEGG" id="ruj:E5Z56_07210"/>
<dbReference type="Pfam" id="PF18560">
    <property type="entry name" value="Lectin_like"/>
    <property type="match status" value="1"/>
</dbReference>
<feature type="signal peptide" evidence="1">
    <location>
        <begin position="1"/>
        <end position="26"/>
    </location>
</feature>
<dbReference type="Gene3D" id="1.10.1330.10">
    <property type="entry name" value="Dockerin domain"/>
    <property type="match status" value="1"/>
</dbReference>
<dbReference type="InterPro" id="IPR040528">
    <property type="entry name" value="Lectin-like"/>
</dbReference>
<evidence type="ECO:0000256" key="1">
    <source>
        <dbReference type="SAM" id="SignalP"/>
    </source>
</evidence>
<sequence>MNKFAKIVSIASAMLIVSTTGLSVSAAKVDTIESKNSSEIAIPFTGEGTTLDVDETLPSSYSSKDLNLVTPIRQQGNAQICWAYGGLSSLETLLIKDGVIDNSSNSWYSAAHVDAWGTPRKDGTGWQREYYKGGGFPYITMGYLSSWSGGVSENEFPYTSPLSLFDINKKYNINDVVTGIMYLDSEDKDTIKKSIKDYGAVTTHYNEYSKFSADDTHSYCPAESNYISGHCVSVVGWDDNISKESFTVNIDGKTYTPKKDGAWLCRNSWGDYNDFDGYFWISYEDYYIFSDVFGPSYAFTDYMKNNVSNTIHQVETFGATYEFDYLDEASKDTTYINVLNIDNTNEYLNKVMFESTSVGANYTLYYIPVDNEGTPSSDKTTWKTLKTGKVPYSGYYTADVDPLYVSKGKIGIGVEIDTTDTKAINGIGVSEWLENKDERIFNTEAKRGQSYIYTDKNIFPNIPSLSKSKVNDVMDFYEDVNDDTEGGNFVIKGITYKRGTLAGDANLDGVVNIDDAVCIQKSTIHSYTLSSEGQINADINQDGVVNVKDVTEIQRLLAKVTGDNQ</sequence>
<dbReference type="OrthoDB" id="3648721at2"/>
<dbReference type="Gene3D" id="3.90.70.10">
    <property type="entry name" value="Cysteine proteinases"/>
    <property type="match status" value="1"/>
</dbReference>
<name>A0A4P8XYL4_9FIRM</name>
<organism evidence="3 4">
    <name type="scientific">Ruminococcus bovis</name>
    <dbReference type="NCBI Taxonomy" id="2564099"/>
    <lineage>
        <taxon>Bacteria</taxon>
        <taxon>Bacillati</taxon>
        <taxon>Bacillota</taxon>
        <taxon>Clostridia</taxon>
        <taxon>Eubacteriales</taxon>
        <taxon>Oscillospiraceae</taxon>
        <taxon>Ruminococcus</taxon>
    </lineage>
</organism>
<dbReference type="PROSITE" id="PS51766">
    <property type="entry name" value="DOCKERIN"/>
    <property type="match status" value="1"/>
</dbReference>
<dbReference type="CDD" id="cd14256">
    <property type="entry name" value="Dockerin_I"/>
    <property type="match status" value="1"/>
</dbReference>
<evidence type="ECO:0000259" key="2">
    <source>
        <dbReference type="PROSITE" id="PS51766"/>
    </source>
</evidence>
<dbReference type="GO" id="GO:0004553">
    <property type="term" value="F:hydrolase activity, hydrolyzing O-glycosyl compounds"/>
    <property type="evidence" value="ECO:0007669"/>
    <property type="project" value="InterPro"/>
</dbReference>
<protein>
    <recommendedName>
        <fullName evidence="2">Dockerin domain-containing protein</fullName>
    </recommendedName>
</protein>
<dbReference type="Proteomes" id="UP000301475">
    <property type="component" value="Chromosome"/>
</dbReference>
<dbReference type="PROSITE" id="PS00018">
    <property type="entry name" value="EF_HAND_1"/>
    <property type="match status" value="1"/>
</dbReference>
<dbReference type="GO" id="GO:0000272">
    <property type="term" value="P:polysaccharide catabolic process"/>
    <property type="evidence" value="ECO:0007669"/>
    <property type="project" value="InterPro"/>
</dbReference>
<dbReference type="Pfam" id="PF00112">
    <property type="entry name" value="Peptidase_C1"/>
    <property type="match status" value="1"/>
</dbReference>
<dbReference type="SMART" id="SM00645">
    <property type="entry name" value="Pept_C1"/>
    <property type="match status" value="1"/>
</dbReference>
<feature type="chain" id="PRO_5020935116" description="Dockerin domain-containing protein" evidence="1">
    <location>
        <begin position="27"/>
        <end position="565"/>
    </location>
</feature>
<evidence type="ECO:0000313" key="3">
    <source>
        <dbReference type="EMBL" id="QCT07160.1"/>
    </source>
</evidence>
<dbReference type="InterPro" id="IPR036439">
    <property type="entry name" value="Dockerin_dom_sf"/>
</dbReference>
<dbReference type="EMBL" id="CP039381">
    <property type="protein sequence ID" value="QCT07160.1"/>
    <property type="molecule type" value="Genomic_DNA"/>
</dbReference>
<dbReference type="SUPFAM" id="SSF54001">
    <property type="entry name" value="Cysteine proteinases"/>
    <property type="match status" value="1"/>
</dbReference>
<dbReference type="InterPro" id="IPR018247">
    <property type="entry name" value="EF_Hand_1_Ca_BS"/>
</dbReference>
<dbReference type="GO" id="GO:0008234">
    <property type="term" value="F:cysteine-type peptidase activity"/>
    <property type="evidence" value="ECO:0007669"/>
    <property type="project" value="InterPro"/>
</dbReference>
<keyword evidence="4" id="KW-1185">Reference proteome</keyword>
<dbReference type="CDD" id="cd02619">
    <property type="entry name" value="Peptidase_C1"/>
    <property type="match status" value="1"/>
</dbReference>
<dbReference type="AlphaFoldDB" id="A0A4P8XYL4"/>
<dbReference type="Pfam" id="PF00404">
    <property type="entry name" value="Dockerin_1"/>
    <property type="match status" value="1"/>
</dbReference>
<dbReference type="InterPro" id="IPR016134">
    <property type="entry name" value="Dockerin_dom"/>
</dbReference>